<protein>
    <recommendedName>
        <fullName evidence="6">HTH-type transcriptional regulator TtuA</fullName>
    </recommendedName>
    <alternativeName>
        <fullName evidence="7">Tartrate utilization transcriptional regulator</fullName>
    </alternativeName>
</protein>
<dbReference type="SUPFAM" id="SSF46785">
    <property type="entry name" value="Winged helix' DNA-binding domain"/>
    <property type="match status" value="1"/>
</dbReference>
<feature type="domain" description="HTH lysR-type" evidence="8">
    <location>
        <begin position="1"/>
        <end position="58"/>
    </location>
</feature>
<dbReference type="Gene3D" id="3.40.190.290">
    <property type="match status" value="1"/>
</dbReference>
<dbReference type="PANTHER" id="PTHR30126">
    <property type="entry name" value="HTH-TYPE TRANSCRIPTIONAL REGULATOR"/>
    <property type="match status" value="1"/>
</dbReference>
<dbReference type="PRINTS" id="PR00039">
    <property type="entry name" value="HTHLYSR"/>
</dbReference>
<dbReference type="Pfam" id="PF03466">
    <property type="entry name" value="LysR_substrate"/>
    <property type="match status" value="1"/>
</dbReference>
<dbReference type="Pfam" id="PF00126">
    <property type="entry name" value="HTH_1"/>
    <property type="match status" value="1"/>
</dbReference>
<dbReference type="PANTHER" id="PTHR30126:SF77">
    <property type="entry name" value="TRANSCRIPTIONAL REGULATORY PROTEIN"/>
    <property type="match status" value="1"/>
</dbReference>
<dbReference type="RefSeq" id="WP_027510656.1">
    <property type="nucleotide sequence ID" value="NZ_CP104143.1"/>
</dbReference>
<reference evidence="9 11" key="1">
    <citation type="submission" date="2017-11" db="EMBL/GenBank/DDBJ databases">
        <authorList>
            <person name="Han C.G."/>
        </authorList>
    </citation>
    <scope>NUCLEOTIDE SEQUENCE [LARGE SCALE GENOMIC DNA]</scope>
    <source>
        <strain evidence="9 11">HCNT1</strain>
    </source>
</reference>
<dbReference type="EMBL" id="CP104143">
    <property type="protein sequence ID" value="UWU14376.1"/>
    <property type="molecule type" value="Genomic_DNA"/>
</dbReference>
<reference evidence="10" key="3">
    <citation type="submission" date="2022-09" db="EMBL/GenBank/DDBJ databases">
        <title>Australian commercial rhizobial inoculants.</title>
        <authorList>
            <person name="Kohlmeier M.G."/>
            <person name="O'Hara G.W."/>
            <person name="Colombi E."/>
            <person name="Ramsay J.P."/>
            <person name="Terpolilli J."/>
        </authorList>
    </citation>
    <scope>NUCLEOTIDE SEQUENCE</scope>
    <source>
        <strain evidence="10">WSM1592</strain>
    </source>
</reference>
<keyword evidence="4" id="KW-0804">Transcription</keyword>
<dbReference type="CDD" id="cd05466">
    <property type="entry name" value="PBP2_LTTR_substrate"/>
    <property type="match status" value="1"/>
</dbReference>
<dbReference type="Gene3D" id="1.10.10.10">
    <property type="entry name" value="Winged helix-like DNA-binding domain superfamily/Winged helix DNA-binding domain"/>
    <property type="match status" value="1"/>
</dbReference>
<dbReference type="Proteomes" id="UP000232164">
    <property type="component" value="Unassembled WGS sequence"/>
</dbReference>
<dbReference type="InterPro" id="IPR036388">
    <property type="entry name" value="WH-like_DNA-bd_sf"/>
</dbReference>
<evidence type="ECO:0000256" key="1">
    <source>
        <dbReference type="ARBA" id="ARBA00009437"/>
    </source>
</evidence>
<keyword evidence="2" id="KW-0805">Transcription regulation</keyword>
<proteinExistence type="inferred from homology"/>
<dbReference type="AlphaFoldDB" id="A0A2N0DDF9"/>
<dbReference type="GO" id="GO:0003700">
    <property type="term" value="F:DNA-binding transcription factor activity"/>
    <property type="evidence" value="ECO:0007669"/>
    <property type="project" value="InterPro"/>
</dbReference>
<dbReference type="PROSITE" id="PS50931">
    <property type="entry name" value="HTH_LYSR"/>
    <property type="match status" value="1"/>
</dbReference>
<dbReference type="InterPro" id="IPR000847">
    <property type="entry name" value="LysR_HTH_N"/>
</dbReference>
<evidence type="ECO:0000313" key="11">
    <source>
        <dbReference type="Proteomes" id="UP000232164"/>
    </source>
</evidence>
<evidence type="ECO:0000313" key="9">
    <source>
        <dbReference type="EMBL" id="PKA44139.1"/>
    </source>
</evidence>
<keyword evidence="12" id="KW-1185">Reference proteome</keyword>
<evidence type="ECO:0000259" key="8">
    <source>
        <dbReference type="PROSITE" id="PS50931"/>
    </source>
</evidence>
<dbReference type="FunFam" id="1.10.10.10:FF:000001">
    <property type="entry name" value="LysR family transcriptional regulator"/>
    <property type="match status" value="1"/>
</dbReference>
<dbReference type="GO" id="GO:0000976">
    <property type="term" value="F:transcription cis-regulatory region binding"/>
    <property type="evidence" value="ECO:0007669"/>
    <property type="project" value="TreeGrafter"/>
</dbReference>
<evidence type="ECO:0000256" key="7">
    <source>
        <dbReference type="ARBA" id="ARBA00083243"/>
    </source>
</evidence>
<evidence type="ECO:0000256" key="3">
    <source>
        <dbReference type="ARBA" id="ARBA00023125"/>
    </source>
</evidence>
<gene>
    <name evidence="9" type="ORF">CWR43_07520</name>
    <name evidence="10" type="ORF">N2599_20055</name>
</gene>
<dbReference type="EMBL" id="PIQN01000005">
    <property type="protein sequence ID" value="PKA44139.1"/>
    <property type="molecule type" value="Genomic_DNA"/>
</dbReference>
<evidence type="ECO:0000313" key="10">
    <source>
        <dbReference type="EMBL" id="UWU14376.1"/>
    </source>
</evidence>
<dbReference type="Proteomes" id="UP001060123">
    <property type="component" value="Chromosome"/>
</dbReference>
<comment type="similarity">
    <text evidence="1">Belongs to the LysR transcriptional regulatory family.</text>
</comment>
<dbReference type="InterPro" id="IPR005119">
    <property type="entry name" value="LysR_subst-bd"/>
</dbReference>
<name>A0A2N0DDF9_RHISU</name>
<dbReference type="InterPro" id="IPR036390">
    <property type="entry name" value="WH_DNA-bd_sf"/>
</dbReference>
<evidence type="ECO:0000313" key="12">
    <source>
        <dbReference type="Proteomes" id="UP001060123"/>
    </source>
</evidence>
<reference evidence="9 11" key="2">
    <citation type="submission" date="2017-12" db="EMBL/GenBank/DDBJ databases">
        <title>Genome sequence of Rhizobium sullae HCNT1 isolated from Sulla coronaria nodules and featuring peculiar denitrification phenotypes.</title>
        <authorList>
            <person name="De Diego-Diaz B."/>
            <person name="Treu L."/>
            <person name="Campanaro S."/>
            <person name="Da Silva Duarte V."/>
            <person name="Basaglia M."/>
            <person name="Favaro L."/>
            <person name="Casella S."/>
            <person name="Squartini A."/>
        </authorList>
    </citation>
    <scope>NUCLEOTIDE SEQUENCE [LARGE SCALE GENOMIC DNA]</scope>
    <source>
        <strain evidence="9 11">HCNT1</strain>
    </source>
</reference>
<dbReference type="SUPFAM" id="SSF53850">
    <property type="entry name" value="Periplasmic binding protein-like II"/>
    <property type="match status" value="1"/>
</dbReference>
<accession>A0A2N0DDF9</accession>
<organism evidence="9 11">
    <name type="scientific">Rhizobium sullae</name>
    <name type="common">Rhizobium hedysari</name>
    <dbReference type="NCBI Taxonomy" id="50338"/>
    <lineage>
        <taxon>Bacteria</taxon>
        <taxon>Pseudomonadati</taxon>
        <taxon>Pseudomonadota</taxon>
        <taxon>Alphaproteobacteria</taxon>
        <taxon>Hyphomicrobiales</taxon>
        <taxon>Rhizobiaceae</taxon>
        <taxon>Rhizobium/Agrobacterium group</taxon>
        <taxon>Rhizobium</taxon>
    </lineage>
</organism>
<keyword evidence="3" id="KW-0238">DNA-binding</keyword>
<dbReference type="STRING" id="1041146.GCA_000427985_01163"/>
<comment type="function">
    <text evidence="5">Transcriptional regulator of the ttuABCDE tartrate utilization operon.</text>
</comment>
<evidence type="ECO:0000256" key="4">
    <source>
        <dbReference type="ARBA" id="ARBA00023163"/>
    </source>
</evidence>
<evidence type="ECO:0000256" key="6">
    <source>
        <dbReference type="ARBA" id="ARBA00067332"/>
    </source>
</evidence>
<evidence type="ECO:0000256" key="5">
    <source>
        <dbReference type="ARBA" id="ARBA00054626"/>
    </source>
</evidence>
<evidence type="ECO:0000256" key="2">
    <source>
        <dbReference type="ARBA" id="ARBA00023015"/>
    </source>
</evidence>
<sequence>MNLRFVETFLWIVRLGSFSAAAEKLNTTQASISNRIATLERELGVQLFDRDMRTVKLTPVGQQAVSKAEEIVRAVGEFRETIADPTSLKGSVSIGTIDSIVHSFLPRLVERVQERYPGIAIDLNVDTSLNMAREIIERKIDLALIMGPALDHGLVNINLGTYGCVWVASPKYGLACKKLTLADLVSYPLLAFSKGSVPHHGLLQQFREAGLEVPAISNSNSLATIMRLAKDGLGVAPLPRVILGEYIDAGALEILDVTPAFRPLTFHAVYADHPDSLLPSIIAQMAAEVSLCMADD</sequence>